<dbReference type="AlphaFoldDB" id="A0A3S9QJI2"/>
<evidence type="ECO:0000313" key="9">
    <source>
        <dbReference type="Proteomes" id="UP000275951"/>
    </source>
</evidence>
<comment type="subcellular location">
    <subcellularLocation>
        <location evidence="1">Membrane</location>
        <topology evidence="1">Multi-pass membrane protein</topology>
    </subcellularLocation>
</comment>
<evidence type="ECO:0000313" key="8">
    <source>
        <dbReference type="EMBL" id="AZR06162.1"/>
    </source>
</evidence>
<feature type="domain" description="ABC-2 type transporter transmembrane" evidence="7">
    <location>
        <begin position="47"/>
        <end position="213"/>
    </location>
</feature>
<feature type="transmembrane region" description="Helical" evidence="6">
    <location>
        <begin position="53"/>
        <end position="74"/>
    </location>
</feature>
<keyword evidence="2 6" id="KW-0812">Transmembrane</keyword>
<dbReference type="PANTHER" id="PTHR43229:SF2">
    <property type="entry name" value="NODULATION PROTEIN J"/>
    <property type="match status" value="1"/>
</dbReference>
<evidence type="ECO:0000256" key="6">
    <source>
        <dbReference type="SAM" id="Phobius"/>
    </source>
</evidence>
<feature type="transmembrane region" description="Helical" evidence="6">
    <location>
        <begin position="104"/>
        <end position="126"/>
    </location>
</feature>
<dbReference type="PANTHER" id="PTHR43229">
    <property type="entry name" value="NODULATION PROTEIN J"/>
    <property type="match status" value="1"/>
</dbReference>
<evidence type="ECO:0000256" key="2">
    <source>
        <dbReference type="ARBA" id="ARBA00022692"/>
    </source>
</evidence>
<feature type="transmembrane region" description="Helical" evidence="6">
    <location>
        <begin position="138"/>
        <end position="158"/>
    </location>
</feature>
<feature type="transmembrane region" description="Helical" evidence="6">
    <location>
        <begin position="20"/>
        <end position="41"/>
    </location>
</feature>
<proteinExistence type="predicted"/>
<evidence type="ECO:0000259" key="7">
    <source>
        <dbReference type="Pfam" id="PF01061"/>
    </source>
</evidence>
<reference evidence="8 9" key="1">
    <citation type="submission" date="2018-11" db="EMBL/GenBank/DDBJ databases">
        <title>Multidrug-resistant genes are associated with an 42-kb island TGI1 carrying a complex class 1 integron in a Trueperella pyogenes.</title>
        <authorList>
            <person name="Dong W."/>
        </authorList>
    </citation>
    <scope>NUCLEOTIDE SEQUENCE [LARGE SCALE GENOMIC DNA]</scope>
    <source>
        <strain evidence="8 9">TP4</strain>
    </source>
</reference>
<dbReference type="PRINTS" id="PR00164">
    <property type="entry name" value="ABC2TRNSPORT"/>
</dbReference>
<keyword evidence="3 6" id="KW-1133">Transmembrane helix</keyword>
<dbReference type="GO" id="GO:0140359">
    <property type="term" value="F:ABC-type transporter activity"/>
    <property type="evidence" value="ECO:0007669"/>
    <property type="project" value="InterPro"/>
</dbReference>
<sequence>MKHFAQAVKIQAVADVRTQILGISALNILIVPTIWVILGRWMSGTVEGFGVTAGHFLIAGSLVGFSAMIAYQIAAETFNEYRAGTLLRVRTLPQGVKIWTTAKLLTAAIVTLVTQLLIFVATILFIPGFELTWAKVGLLIPCLLLTLLASAPLGFIMGAFTRSTVASLIGMIAFMGLMIASGIFFPIDILPGWVQGISKCLPIYHGGVLSRWVFIETPEPVLISTIVLAVWFIVGIVAARKVITMSFSKVSLGEIARAQQELKSALGM</sequence>
<evidence type="ECO:0000256" key="3">
    <source>
        <dbReference type="ARBA" id="ARBA00022989"/>
    </source>
</evidence>
<dbReference type="InterPro" id="IPR051784">
    <property type="entry name" value="Nod_factor_ABC_transporter"/>
</dbReference>
<dbReference type="GO" id="GO:0043190">
    <property type="term" value="C:ATP-binding cassette (ABC) transporter complex"/>
    <property type="evidence" value="ECO:0007669"/>
    <property type="project" value="InterPro"/>
</dbReference>
<evidence type="ECO:0000256" key="1">
    <source>
        <dbReference type="ARBA" id="ARBA00004141"/>
    </source>
</evidence>
<dbReference type="RefSeq" id="WP_114949566.1">
    <property type="nucleotide sequence ID" value="NZ_CP033905.1"/>
</dbReference>
<gene>
    <name evidence="8" type="ORF">EBQ10_01880</name>
</gene>
<name>A0A3S9QJI2_9ACTO</name>
<feature type="transmembrane region" description="Helical" evidence="6">
    <location>
        <begin position="165"/>
        <end position="187"/>
    </location>
</feature>
<accession>A0A3S9QJI2</accession>
<dbReference type="EMBL" id="CP033905">
    <property type="protein sequence ID" value="AZR06162.1"/>
    <property type="molecule type" value="Genomic_DNA"/>
</dbReference>
<evidence type="ECO:0000256" key="4">
    <source>
        <dbReference type="ARBA" id="ARBA00023136"/>
    </source>
</evidence>
<organism evidence="8 9">
    <name type="scientific">Trueperella pyogenes</name>
    <dbReference type="NCBI Taxonomy" id="1661"/>
    <lineage>
        <taxon>Bacteria</taxon>
        <taxon>Bacillati</taxon>
        <taxon>Actinomycetota</taxon>
        <taxon>Actinomycetes</taxon>
        <taxon>Actinomycetales</taxon>
        <taxon>Actinomycetaceae</taxon>
        <taxon>Trueperella</taxon>
    </lineage>
</organism>
<dbReference type="Pfam" id="PF01061">
    <property type="entry name" value="ABC2_membrane"/>
    <property type="match status" value="1"/>
</dbReference>
<protein>
    <submittedName>
        <fullName evidence="8">ABC transporter permease</fullName>
    </submittedName>
</protein>
<dbReference type="GO" id="GO:0046677">
    <property type="term" value="P:response to antibiotic"/>
    <property type="evidence" value="ECO:0007669"/>
    <property type="project" value="UniProtKB-KW"/>
</dbReference>
<feature type="transmembrane region" description="Helical" evidence="6">
    <location>
        <begin position="221"/>
        <end position="239"/>
    </location>
</feature>
<evidence type="ECO:0000256" key="5">
    <source>
        <dbReference type="ARBA" id="ARBA00023251"/>
    </source>
</evidence>
<dbReference type="Proteomes" id="UP000275951">
    <property type="component" value="Chromosome"/>
</dbReference>
<dbReference type="InterPro" id="IPR000412">
    <property type="entry name" value="ABC_2_transport"/>
</dbReference>
<keyword evidence="4 6" id="KW-0472">Membrane</keyword>
<dbReference type="InterPro" id="IPR013525">
    <property type="entry name" value="ABC2_TM"/>
</dbReference>
<keyword evidence="5" id="KW-0046">Antibiotic resistance</keyword>